<feature type="DNA-binding region" description="OmpR/PhoB-type" evidence="5">
    <location>
        <begin position="126"/>
        <end position="225"/>
    </location>
</feature>
<evidence type="ECO:0000256" key="2">
    <source>
        <dbReference type="ARBA" id="ARBA00023125"/>
    </source>
</evidence>
<dbReference type="Proteomes" id="UP000216052">
    <property type="component" value="Chromosome"/>
</dbReference>
<dbReference type="InterPro" id="IPR001867">
    <property type="entry name" value="OmpR/PhoB-type_DNA-bd"/>
</dbReference>
<dbReference type="SUPFAM" id="SSF52172">
    <property type="entry name" value="CheY-like"/>
    <property type="match status" value="1"/>
</dbReference>
<dbReference type="EMBL" id="CP155571">
    <property type="protein sequence ID" value="XFO70534.1"/>
    <property type="molecule type" value="Genomic_DNA"/>
</dbReference>
<keyword evidence="1" id="KW-0805">Transcription regulation</keyword>
<keyword evidence="9" id="KW-1185">Reference proteome</keyword>
<dbReference type="CDD" id="cd00383">
    <property type="entry name" value="trans_reg_C"/>
    <property type="match status" value="1"/>
</dbReference>
<dbReference type="PANTHER" id="PTHR48111:SF50">
    <property type="entry name" value="KDP OPERON TRANSCRIPTIONAL REGULATORY PROTEIN KDPE"/>
    <property type="match status" value="1"/>
</dbReference>
<dbReference type="Pfam" id="PF00072">
    <property type="entry name" value="Response_reg"/>
    <property type="match status" value="1"/>
</dbReference>
<evidence type="ECO:0000313" key="8">
    <source>
        <dbReference type="EMBL" id="XFO70534.1"/>
    </source>
</evidence>
<dbReference type="CDD" id="cd17620">
    <property type="entry name" value="REC_OmpR_KdpE-like"/>
    <property type="match status" value="1"/>
</dbReference>
<feature type="domain" description="Response regulatory" evidence="6">
    <location>
        <begin position="4"/>
        <end position="117"/>
    </location>
</feature>
<name>A0ABZ3IWS1_SPOA4</name>
<proteinExistence type="predicted"/>
<reference evidence="8" key="1">
    <citation type="submission" date="2024-05" db="EMBL/GenBank/DDBJ databases">
        <title>Isolation and characterization of Sporomusa carbonis sp. nov., a carboxydotrophic hydrogenogen in the genus of Sporomusa isolated from a charcoal burning pile.</title>
        <authorList>
            <person name="Boeer T."/>
            <person name="Rosenbaum F."/>
            <person name="Eysell L."/>
            <person name="Mueller V."/>
            <person name="Daniel R."/>
            <person name="Poehlein A."/>
        </authorList>
    </citation>
    <scope>NUCLEOTIDE SEQUENCE [LARGE SCALE GENOMIC DNA]</scope>
    <source>
        <strain evidence="8">DSM 3132</strain>
    </source>
</reference>
<dbReference type="InterPro" id="IPR001789">
    <property type="entry name" value="Sig_transdc_resp-reg_receiver"/>
</dbReference>
<dbReference type="SMART" id="SM00862">
    <property type="entry name" value="Trans_reg_C"/>
    <property type="match status" value="1"/>
</dbReference>
<dbReference type="PROSITE" id="PS50110">
    <property type="entry name" value="RESPONSE_REGULATORY"/>
    <property type="match status" value="1"/>
</dbReference>
<gene>
    <name evidence="8" type="primary">kdpE_1</name>
    <name evidence="8" type="ORF">SPACI_005330</name>
</gene>
<dbReference type="SMART" id="SM00448">
    <property type="entry name" value="REC"/>
    <property type="match status" value="1"/>
</dbReference>
<dbReference type="Pfam" id="PF00486">
    <property type="entry name" value="Trans_reg_C"/>
    <property type="match status" value="1"/>
</dbReference>
<dbReference type="Gene3D" id="1.10.10.10">
    <property type="entry name" value="Winged helix-like DNA-binding domain superfamily/Winged helix DNA-binding domain"/>
    <property type="match status" value="1"/>
</dbReference>
<keyword evidence="2 5" id="KW-0238">DNA-binding</keyword>
<keyword evidence="3" id="KW-0804">Transcription</keyword>
<evidence type="ECO:0000259" key="6">
    <source>
        <dbReference type="PROSITE" id="PS50110"/>
    </source>
</evidence>
<feature type="modified residue" description="4-aspartylphosphate" evidence="4">
    <location>
        <position position="53"/>
    </location>
</feature>
<organism evidence="8 9">
    <name type="scientific">Sporomusa acidovorans (strain ATCC 49682 / DSM 3132 / Mol)</name>
    <dbReference type="NCBI Taxonomy" id="1123286"/>
    <lineage>
        <taxon>Bacteria</taxon>
        <taxon>Bacillati</taxon>
        <taxon>Bacillota</taxon>
        <taxon>Negativicutes</taxon>
        <taxon>Selenomonadales</taxon>
        <taxon>Sporomusaceae</taxon>
        <taxon>Sporomusa</taxon>
    </lineage>
</organism>
<evidence type="ECO:0000313" key="9">
    <source>
        <dbReference type="Proteomes" id="UP000216052"/>
    </source>
</evidence>
<dbReference type="RefSeq" id="WP_093794268.1">
    <property type="nucleotide sequence ID" value="NZ_CP155571.1"/>
</dbReference>
<dbReference type="PANTHER" id="PTHR48111">
    <property type="entry name" value="REGULATOR OF RPOS"/>
    <property type="match status" value="1"/>
</dbReference>
<accession>A0ABZ3IWS1</accession>
<sequence>MGIKILVVDDEPQIRKFLKVSLRVGGYDTDEVTNGQEAIQRAVICKPDIILLDLGLPDMDGKKVINQIREWSQVPIIVLTARDQEKEKVEALDAGADDYVTKPFGVEELMARIRVFIRRTTRVDDKPVVVCGELTVDLAQRHIFVSGKEVKLTPTEYEIIKVLAQNVGKVITHRQLFTAVWGNNYYDDNHYIRVYINQLRRKIEDNPIRPKYIVTESGVGYRLMDH</sequence>
<dbReference type="InterPro" id="IPR036388">
    <property type="entry name" value="WH-like_DNA-bd_sf"/>
</dbReference>
<dbReference type="InterPro" id="IPR011006">
    <property type="entry name" value="CheY-like_superfamily"/>
</dbReference>
<evidence type="ECO:0000256" key="4">
    <source>
        <dbReference type="PROSITE-ProRule" id="PRU00169"/>
    </source>
</evidence>
<dbReference type="Gene3D" id="3.40.50.2300">
    <property type="match status" value="1"/>
</dbReference>
<dbReference type="Gene3D" id="6.10.250.690">
    <property type="match status" value="1"/>
</dbReference>
<feature type="domain" description="OmpR/PhoB-type" evidence="7">
    <location>
        <begin position="126"/>
        <end position="225"/>
    </location>
</feature>
<evidence type="ECO:0000256" key="3">
    <source>
        <dbReference type="ARBA" id="ARBA00023163"/>
    </source>
</evidence>
<evidence type="ECO:0000259" key="7">
    <source>
        <dbReference type="PROSITE" id="PS51755"/>
    </source>
</evidence>
<dbReference type="PROSITE" id="PS51755">
    <property type="entry name" value="OMPR_PHOB"/>
    <property type="match status" value="1"/>
</dbReference>
<evidence type="ECO:0000256" key="5">
    <source>
        <dbReference type="PROSITE-ProRule" id="PRU01091"/>
    </source>
</evidence>
<protein>
    <submittedName>
        <fullName evidence="8">Transcriptional regulatory protein KdpE</fullName>
    </submittedName>
</protein>
<evidence type="ECO:0000256" key="1">
    <source>
        <dbReference type="ARBA" id="ARBA00023015"/>
    </source>
</evidence>
<dbReference type="InterPro" id="IPR039420">
    <property type="entry name" value="WalR-like"/>
</dbReference>
<keyword evidence="4" id="KW-0597">Phosphoprotein</keyword>